<feature type="compositionally biased region" description="Polar residues" evidence="1">
    <location>
        <begin position="252"/>
        <end position="266"/>
    </location>
</feature>
<name>A0AAV5R8T9_PICKL</name>
<dbReference type="Proteomes" id="UP001378960">
    <property type="component" value="Unassembled WGS sequence"/>
</dbReference>
<dbReference type="EMBL" id="BTGB01000009">
    <property type="protein sequence ID" value="GMM47909.1"/>
    <property type="molecule type" value="Genomic_DNA"/>
</dbReference>
<gene>
    <name evidence="3" type="ORF">DAPK24_045070</name>
</gene>
<comment type="caution">
    <text evidence="3">The sequence shown here is derived from an EMBL/GenBank/DDBJ whole genome shotgun (WGS) entry which is preliminary data.</text>
</comment>
<evidence type="ECO:0000256" key="1">
    <source>
        <dbReference type="SAM" id="MobiDB-lite"/>
    </source>
</evidence>
<proteinExistence type="predicted"/>
<keyword evidence="4" id="KW-1185">Reference proteome</keyword>
<evidence type="ECO:0000259" key="2">
    <source>
        <dbReference type="PROSITE" id="PS50090"/>
    </source>
</evidence>
<organism evidence="3 4">
    <name type="scientific">Pichia kluyveri</name>
    <name type="common">Yeast</name>
    <dbReference type="NCBI Taxonomy" id="36015"/>
    <lineage>
        <taxon>Eukaryota</taxon>
        <taxon>Fungi</taxon>
        <taxon>Dikarya</taxon>
        <taxon>Ascomycota</taxon>
        <taxon>Saccharomycotina</taxon>
        <taxon>Pichiomycetes</taxon>
        <taxon>Pichiales</taxon>
        <taxon>Pichiaceae</taxon>
        <taxon>Pichia</taxon>
    </lineage>
</organism>
<dbReference type="AlphaFoldDB" id="A0AAV5R8T9"/>
<protein>
    <recommendedName>
        <fullName evidence="2">Myb-like domain-containing protein</fullName>
    </recommendedName>
</protein>
<sequence>MTDDIFNYNKQLMNNDITTNGNRLNMNNTNNNTNNNVNDHANNDNGLLYPNVSSYENVQHQIPVGYPINQQSVTENQSHIINPNPNLNPNPITNSISNSISNAIPVTVTNKNTNINTNINTNTITNTNTNSYQYTKLPMVSNYMQNPPIQQTNNIPQRTSSTIPNNNYSYSKNQYSPNIHRPSSAPTGVNYPTYMITPTSDSIISNNHPSLIYNQPIDFNQSINTAPSLPKYIPRKSFTSGNFHSTPAVPTLSKTNGKSITSQSKSKARSISINSSIVPSLHKPISMIDQGTNRKVKLEYNKVSKLTYEISQNMIIPPFKNLKPSSKSLKVEKPKRSKRRSKFSKEQDELIVKLKEENKSWVEIAEIANVDSYLAARNRYQVLIGQQGGGANECGPDEINVLKEIVDDGEIEKMKYLSKEFAKCTGKLCSYKQIRELLRYLFWKDPNKFDVHENYLSELQRLQMERMEEFAIEGEYDDNHNDDSVDNR</sequence>
<evidence type="ECO:0000313" key="3">
    <source>
        <dbReference type="EMBL" id="GMM47909.1"/>
    </source>
</evidence>
<dbReference type="InterPro" id="IPR001005">
    <property type="entry name" value="SANT/Myb"/>
</dbReference>
<evidence type="ECO:0000313" key="4">
    <source>
        <dbReference type="Proteomes" id="UP001378960"/>
    </source>
</evidence>
<feature type="region of interest" description="Disordered" evidence="1">
    <location>
        <begin position="245"/>
        <end position="266"/>
    </location>
</feature>
<accession>A0AAV5R8T9</accession>
<feature type="domain" description="Myb-like" evidence="2">
    <location>
        <begin position="335"/>
        <end position="384"/>
    </location>
</feature>
<dbReference type="PROSITE" id="PS50090">
    <property type="entry name" value="MYB_LIKE"/>
    <property type="match status" value="1"/>
</dbReference>
<reference evidence="3 4" key="1">
    <citation type="journal article" date="2023" name="Elife">
        <title>Identification of key yeast species and microbe-microbe interactions impacting larval growth of Drosophila in the wild.</title>
        <authorList>
            <person name="Mure A."/>
            <person name="Sugiura Y."/>
            <person name="Maeda R."/>
            <person name="Honda K."/>
            <person name="Sakurai N."/>
            <person name="Takahashi Y."/>
            <person name="Watada M."/>
            <person name="Katoh T."/>
            <person name="Gotoh A."/>
            <person name="Gotoh Y."/>
            <person name="Taniguchi I."/>
            <person name="Nakamura K."/>
            <person name="Hayashi T."/>
            <person name="Katayama T."/>
            <person name="Uemura T."/>
            <person name="Hattori Y."/>
        </authorList>
    </citation>
    <scope>NUCLEOTIDE SEQUENCE [LARGE SCALE GENOMIC DNA]</scope>
    <source>
        <strain evidence="3 4">PK-24</strain>
    </source>
</reference>